<evidence type="ECO:0000256" key="4">
    <source>
        <dbReference type="ARBA" id="ARBA00023251"/>
    </source>
</evidence>
<dbReference type="SUPFAM" id="SSF56601">
    <property type="entry name" value="beta-lactamase/transpeptidase-like"/>
    <property type="match status" value="1"/>
</dbReference>
<accession>A0A0A0BQJ3</accession>
<keyword evidence="8" id="KW-1185">Reference proteome</keyword>
<dbReference type="EMBL" id="AXCY01000101">
    <property type="protein sequence ID" value="KGM09374.1"/>
    <property type="molecule type" value="Genomic_DNA"/>
</dbReference>
<evidence type="ECO:0000256" key="5">
    <source>
        <dbReference type="RuleBase" id="RU361140"/>
    </source>
</evidence>
<dbReference type="AlphaFoldDB" id="A0A0A0BQJ3"/>
<comment type="similarity">
    <text evidence="1 5">Belongs to the class-A beta-lactamase family.</text>
</comment>
<dbReference type="InterPro" id="IPR023650">
    <property type="entry name" value="Beta-lactam_class-A_AS"/>
</dbReference>
<keyword evidence="3 5" id="KW-0378">Hydrolase</keyword>
<dbReference type="Pfam" id="PF13354">
    <property type="entry name" value="Beta-lactamase2"/>
    <property type="match status" value="1"/>
</dbReference>
<keyword evidence="4 5" id="KW-0046">Antibiotic resistance</keyword>
<dbReference type="NCBIfam" id="NF033103">
    <property type="entry name" value="bla_class_A"/>
    <property type="match status" value="1"/>
</dbReference>
<reference evidence="7 8" key="2">
    <citation type="journal article" date="2015" name="Stand. Genomic Sci.">
        <title>Draft genome sequence of Cellulomonas carbonis T26(T) and comparative analysis of six Cellulomonas genomes.</title>
        <authorList>
            <person name="Zhuang W."/>
            <person name="Zhang S."/>
            <person name="Xia X."/>
            <person name="Wang G."/>
        </authorList>
    </citation>
    <scope>NUCLEOTIDE SEQUENCE [LARGE SCALE GENOMIC DNA]</scope>
    <source>
        <strain evidence="7 8">T26</strain>
    </source>
</reference>
<evidence type="ECO:0000256" key="3">
    <source>
        <dbReference type="ARBA" id="ARBA00022801"/>
    </source>
</evidence>
<evidence type="ECO:0000259" key="6">
    <source>
        <dbReference type="Pfam" id="PF13354"/>
    </source>
</evidence>
<dbReference type="Proteomes" id="UP000029839">
    <property type="component" value="Unassembled WGS sequence"/>
</dbReference>
<organism evidence="7 8">
    <name type="scientific">Cellulomonas carbonis T26</name>
    <dbReference type="NCBI Taxonomy" id="947969"/>
    <lineage>
        <taxon>Bacteria</taxon>
        <taxon>Bacillati</taxon>
        <taxon>Actinomycetota</taxon>
        <taxon>Actinomycetes</taxon>
        <taxon>Micrococcales</taxon>
        <taxon>Cellulomonadaceae</taxon>
        <taxon>Cellulomonas</taxon>
    </lineage>
</organism>
<reference evidence="7 8" key="1">
    <citation type="submission" date="2013-08" db="EMBL/GenBank/DDBJ databases">
        <title>Genome sequencing of Cellulomonas carbonis T26.</title>
        <authorList>
            <person name="Chen F."/>
            <person name="Li Y."/>
            <person name="Wang G."/>
        </authorList>
    </citation>
    <scope>NUCLEOTIDE SEQUENCE [LARGE SCALE GENOMIC DNA]</scope>
    <source>
        <strain evidence="7 8">T26</strain>
    </source>
</reference>
<dbReference type="GO" id="GO:0046677">
    <property type="term" value="P:response to antibiotic"/>
    <property type="evidence" value="ECO:0007669"/>
    <property type="project" value="UniProtKB-UniRule"/>
</dbReference>
<feature type="domain" description="Beta-lactamase class A catalytic" evidence="6">
    <location>
        <begin position="3"/>
        <end position="215"/>
    </location>
</feature>
<comment type="caution">
    <text evidence="7">The sequence shown here is derived from an EMBL/GenBank/DDBJ whole genome shotgun (WGS) entry which is preliminary data.</text>
</comment>
<dbReference type="InterPro" id="IPR045155">
    <property type="entry name" value="Beta-lactam_cat"/>
</dbReference>
<evidence type="ECO:0000256" key="1">
    <source>
        <dbReference type="ARBA" id="ARBA00009009"/>
    </source>
</evidence>
<dbReference type="Gene3D" id="3.40.710.10">
    <property type="entry name" value="DD-peptidase/beta-lactamase superfamily"/>
    <property type="match status" value="1"/>
</dbReference>
<evidence type="ECO:0000256" key="2">
    <source>
        <dbReference type="ARBA" id="ARBA00012865"/>
    </source>
</evidence>
<dbReference type="EC" id="3.5.2.6" evidence="2 5"/>
<sequence>MFAVDTASGLTVEHRADERFGYASTHKALSVAALLAELAPAELDAVVRWTADDVVAHSPVTQERTGTGMTWRELGAAAVTHSDNTAANLVLDRLGGPAGFERALRDLGDDVTSADRVEAALNEVAPGDARDTTTPRALAAGLRSYLLDGALTPEDAHLLLGWMRDSTTGAGLVRAGVPAGWDVADKSGGGSYGIRNDVAVVRPPGGEPVVIAVMTAKDERAAEGDDALVARATEVVVQHLGLTG</sequence>
<dbReference type="PANTHER" id="PTHR35333:SF3">
    <property type="entry name" value="BETA-LACTAMASE-TYPE TRANSPEPTIDASE FOLD CONTAINING PROTEIN"/>
    <property type="match status" value="1"/>
</dbReference>
<dbReference type="InterPro" id="IPR012338">
    <property type="entry name" value="Beta-lactam/transpept-like"/>
</dbReference>
<dbReference type="GO" id="GO:0030655">
    <property type="term" value="P:beta-lactam antibiotic catabolic process"/>
    <property type="evidence" value="ECO:0007669"/>
    <property type="project" value="InterPro"/>
</dbReference>
<evidence type="ECO:0000313" key="8">
    <source>
        <dbReference type="Proteomes" id="UP000029839"/>
    </source>
</evidence>
<gene>
    <name evidence="7" type="ORF">N868_02440</name>
</gene>
<name>A0A0A0BQJ3_9CELL</name>
<dbReference type="GO" id="GO:0008800">
    <property type="term" value="F:beta-lactamase activity"/>
    <property type="evidence" value="ECO:0007669"/>
    <property type="project" value="UniProtKB-UniRule"/>
</dbReference>
<dbReference type="PROSITE" id="PS00146">
    <property type="entry name" value="BETA_LACTAMASE_A"/>
    <property type="match status" value="1"/>
</dbReference>
<dbReference type="PRINTS" id="PR00118">
    <property type="entry name" value="BLACTAMASEA"/>
</dbReference>
<protein>
    <recommendedName>
        <fullName evidence="2 5">Beta-lactamase</fullName>
        <ecNumber evidence="2 5">3.5.2.6</ecNumber>
    </recommendedName>
</protein>
<proteinExistence type="inferred from homology"/>
<dbReference type="PANTHER" id="PTHR35333">
    <property type="entry name" value="BETA-LACTAMASE"/>
    <property type="match status" value="1"/>
</dbReference>
<dbReference type="InterPro" id="IPR000871">
    <property type="entry name" value="Beta-lactam_class-A"/>
</dbReference>
<evidence type="ECO:0000313" key="7">
    <source>
        <dbReference type="EMBL" id="KGM09374.1"/>
    </source>
</evidence>
<comment type="catalytic activity">
    <reaction evidence="5">
        <text>a beta-lactam + H2O = a substituted beta-amino acid</text>
        <dbReference type="Rhea" id="RHEA:20401"/>
        <dbReference type="ChEBI" id="CHEBI:15377"/>
        <dbReference type="ChEBI" id="CHEBI:35627"/>
        <dbReference type="ChEBI" id="CHEBI:140347"/>
        <dbReference type="EC" id="3.5.2.6"/>
    </reaction>
</comment>